<dbReference type="AlphaFoldDB" id="A0A516WZE0"/>
<keyword evidence="1" id="KW-0812">Transmembrane</keyword>
<feature type="transmembrane region" description="Helical" evidence="1">
    <location>
        <begin position="46"/>
        <end position="67"/>
    </location>
</feature>
<gene>
    <name evidence="3" type="ORF">FO059_01195</name>
</gene>
<dbReference type="KEGG" id="toy:FO059_01195"/>
<dbReference type="RefSeq" id="WP_143905665.1">
    <property type="nucleotide sequence ID" value="NZ_CP041765.1"/>
</dbReference>
<evidence type="ECO:0000256" key="1">
    <source>
        <dbReference type="SAM" id="Phobius"/>
    </source>
</evidence>
<organism evidence="3 4">
    <name type="scientific">Tomitella fengzijianii</name>
    <dbReference type="NCBI Taxonomy" id="2597660"/>
    <lineage>
        <taxon>Bacteria</taxon>
        <taxon>Bacillati</taxon>
        <taxon>Actinomycetota</taxon>
        <taxon>Actinomycetes</taxon>
        <taxon>Mycobacteriales</taxon>
        <taxon>Tomitella</taxon>
    </lineage>
</organism>
<dbReference type="InterPro" id="IPR021309">
    <property type="entry name" value="YgaP-like_TM"/>
</dbReference>
<dbReference type="Proteomes" id="UP000317344">
    <property type="component" value="Chromosome"/>
</dbReference>
<accession>A0A516WZE0</accession>
<protein>
    <submittedName>
        <fullName evidence="3">DUF2892 domain-containing protein</fullName>
    </submittedName>
</protein>
<proteinExistence type="predicted"/>
<dbReference type="EMBL" id="CP041765">
    <property type="protein sequence ID" value="QDQ96208.1"/>
    <property type="molecule type" value="Genomic_DNA"/>
</dbReference>
<evidence type="ECO:0000259" key="2">
    <source>
        <dbReference type="Pfam" id="PF11127"/>
    </source>
</evidence>
<feature type="domain" description="Inner membrane protein YgaP-like transmembrane" evidence="2">
    <location>
        <begin position="14"/>
        <end position="67"/>
    </location>
</feature>
<evidence type="ECO:0000313" key="3">
    <source>
        <dbReference type="EMBL" id="QDQ96208.1"/>
    </source>
</evidence>
<keyword evidence="1" id="KW-1133">Transmembrane helix</keyword>
<dbReference type="Gene3D" id="6.10.140.1340">
    <property type="match status" value="1"/>
</dbReference>
<evidence type="ECO:0000313" key="4">
    <source>
        <dbReference type="Proteomes" id="UP000317344"/>
    </source>
</evidence>
<dbReference type="OrthoDB" id="9799383at2"/>
<dbReference type="Pfam" id="PF11127">
    <property type="entry name" value="YgaP-like_TM"/>
    <property type="match status" value="1"/>
</dbReference>
<keyword evidence="1" id="KW-0472">Membrane</keyword>
<sequence>MSESKGLPRHDGWSVERAVPMMAGAVVLGSLALGRAASPKWRGLTAFAGGNLVMYASVGWCPASLAMQKLGLRRIGG</sequence>
<reference evidence="3 4" key="1">
    <citation type="submission" date="2019-07" db="EMBL/GenBank/DDBJ databases">
        <title>Tomitella cavernea sp. nov., an actinomycete isolated from soil.</title>
        <authorList>
            <person name="Cheng J."/>
        </authorList>
    </citation>
    <scope>NUCLEOTIDE SEQUENCE [LARGE SCALE GENOMIC DNA]</scope>
    <source>
        <strain evidence="3 4">HY188</strain>
    </source>
</reference>
<keyword evidence="4" id="KW-1185">Reference proteome</keyword>
<name>A0A516WZE0_9ACTN</name>
<reference evidence="3 4" key="2">
    <citation type="submission" date="2019-07" db="EMBL/GenBank/DDBJ databases">
        <authorList>
            <person name="Huang Y."/>
        </authorList>
    </citation>
    <scope>NUCLEOTIDE SEQUENCE [LARGE SCALE GENOMIC DNA]</scope>
    <source>
        <strain evidence="3 4">HY188</strain>
    </source>
</reference>